<keyword evidence="2" id="KW-1185">Reference proteome</keyword>
<comment type="caution">
    <text evidence="1">The sequence shown here is derived from an EMBL/GenBank/DDBJ whole genome shotgun (WGS) entry which is preliminary data.</text>
</comment>
<protein>
    <recommendedName>
        <fullName evidence="3">DUF1481 domain-containing protein</fullName>
    </recommendedName>
</protein>
<evidence type="ECO:0000313" key="1">
    <source>
        <dbReference type="EMBL" id="MDN2483859.1"/>
    </source>
</evidence>
<proteinExistence type="predicted"/>
<dbReference type="PROSITE" id="PS51257">
    <property type="entry name" value="PROKAR_LIPOPROTEIN"/>
    <property type="match status" value="1"/>
</dbReference>
<evidence type="ECO:0008006" key="3">
    <source>
        <dbReference type="Google" id="ProtNLM"/>
    </source>
</evidence>
<name>A0ABT7Y7X4_9VIBR</name>
<sequence length="242" mass="27768">MKVLLLGVGLLVALAGCSVETHEDPYTCTTANVPGEDFALPVELYSDYYRDRIGYYQNGRQVMHSDCTAAHVVYEGSNITFEWFIRGAAINNKEGISSQRFYVDRNGLDALDVTRLPKNGVVIEESGPIERISRMRWQEYFGYVTVERNHELSSDYKLVADVGKNSKERRLDDNTQQWECIYRQDNSIVDVVAQCSNEAENDVEYLGVAIDSEPYLTAFDLAKRTYELDQDELMKDIDFYFR</sequence>
<dbReference type="RefSeq" id="WP_289964018.1">
    <property type="nucleotide sequence ID" value="NZ_JAUEOZ010000003.1"/>
</dbReference>
<accession>A0ABT7Y7X4</accession>
<dbReference type="EMBL" id="JAUEOZ010000003">
    <property type="protein sequence ID" value="MDN2483859.1"/>
    <property type="molecule type" value="Genomic_DNA"/>
</dbReference>
<reference evidence="1" key="1">
    <citation type="submission" date="2024-05" db="EMBL/GenBank/DDBJ databases">
        <title>Genome Sequences of Four Agar- Degrading Marine Bacteria.</title>
        <authorList>
            <person name="Phillips E.K."/>
            <person name="Shaffer J.C."/>
            <person name="Henson M.W."/>
            <person name="Temperton B."/>
            <person name="Thrash C.J."/>
            <person name="Martin M.O."/>
        </authorList>
    </citation>
    <scope>NUCLEOTIDE SEQUENCE</scope>
    <source>
        <strain evidence="1">EKP203</strain>
    </source>
</reference>
<organism evidence="1 2">
    <name type="scientific">Vibrio agarivorans</name>
    <dbReference type="NCBI Taxonomy" id="153622"/>
    <lineage>
        <taxon>Bacteria</taxon>
        <taxon>Pseudomonadati</taxon>
        <taxon>Pseudomonadota</taxon>
        <taxon>Gammaproteobacteria</taxon>
        <taxon>Vibrionales</taxon>
        <taxon>Vibrionaceae</taxon>
        <taxon>Vibrio</taxon>
    </lineage>
</organism>
<dbReference type="Proteomes" id="UP001169719">
    <property type="component" value="Unassembled WGS sequence"/>
</dbReference>
<evidence type="ECO:0000313" key="2">
    <source>
        <dbReference type="Proteomes" id="UP001169719"/>
    </source>
</evidence>
<gene>
    <name evidence="1" type="ORF">QWJ08_21125</name>
</gene>